<comment type="caution">
    <text evidence="2">The sequence shown here is derived from an EMBL/GenBank/DDBJ whole genome shotgun (WGS) entry which is preliminary data.</text>
</comment>
<protein>
    <submittedName>
        <fullName evidence="2">Uncharacterized protein</fullName>
    </submittedName>
</protein>
<gene>
    <name evidence="2" type="ORF">HHI36_008494</name>
</gene>
<organism evidence="2 3">
    <name type="scientific">Cryptolaemus montrouzieri</name>
    <dbReference type="NCBI Taxonomy" id="559131"/>
    <lineage>
        <taxon>Eukaryota</taxon>
        <taxon>Metazoa</taxon>
        <taxon>Ecdysozoa</taxon>
        <taxon>Arthropoda</taxon>
        <taxon>Hexapoda</taxon>
        <taxon>Insecta</taxon>
        <taxon>Pterygota</taxon>
        <taxon>Neoptera</taxon>
        <taxon>Endopterygota</taxon>
        <taxon>Coleoptera</taxon>
        <taxon>Polyphaga</taxon>
        <taxon>Cucujiformia</taxon>
        <taxon>Coccinelloidea</taxon>
        <taxon>Coccinellidae</taxon>
        <taxon>Scymninae</taxon>
        <taxon>Scymnini</taxon>
        <taxon>Cryptolaemus</taxon>
    </lineage>
</organism>
<proteinExistence type="predicted"/>
<sequence>MIYDDWNKLKSTTIFNCYKHAGFVRDGPGIAYSISVAADNNDDDDVPISVWARALKEGLPIENEKLEQYSCVDVDIATCVEPIDENILRNDIVNSQDRDDNDVEERKLSYSECI</sequence>
<dbReference type="Proteomes" id="UP001516400">
    <property type="component" value="Unassembled WGS sequence"/>
</dbReference>
<dbReference type="AlphaFoldDB" id="A0ABD2MSJ5"/>
<keyword evidence="3" id="KW-1185">Reference proteome</keyword>
<evidence type="ECO:0000256" key="1">
    <source>
        <dbReference type="SAM" id="MobiDB-lite"/>
    </source>
</evidence>
<accession>A0ABD2MSJ5</accession>
<reference evidence="2 3" key="1">
    <citation type="journal article" date="2021" name="BMC Biol.">
        <title>Horizontally acquired antibacterial genes associated with adaptive radiation of ladybird beetles.</title>
        <authorList>
            <person name="Li H.S."/>
            <person name="Tang X.F."/>
            <person name="Huang Y.H."/>
            <person name="Xu Z.Y."/>
            <person name="Chen M.L."/>
            <person name="Du X.Y."/>
            <person name="Qiu B.Y."/>
            <person name="Chen P.T."/>
            <person name="Zhang W."/>
            <person name="Slipinski A."/>
            <person name="Escalona H.E."/>
            <person name="Waterhouse R.M."/>
            <person name="Zwick A."/>
            <person name="Pang H."/>
        </authorList>
    </citation>
    <scope>NUCLEOTIDE SEQUENCE [LARGE SCALE GENOMIC DNA]</scope>
    <source>
        <strain evidence="2">SYSU2018</strain>
    </source>
</reference>
<evidence type="ECO:0000313" key="3">
    <source>
        <dbReference type="Proteomes" id="UP001516400"/>
    </source>
</evidence>
<name>A0ABD2MSJ5_9CUCU</name>
<feature type="compositionally biased region" description="Basic and acidic residues" evidence="1">
    <location>
        <begin position="104"/>
        <end position="114"/>
    </location>
</feature>
<evidence type="ECO:0000313" key="2">
    <source>
        <dbReference type="EMBL" id="KAL3269424.1"/>
    </source>
</evidence>
<feature type="region of interest" description="Disordered" evidence="1">
    <location>
        <begin position="95"/>
        <end position="114"/>
    </location>
</feature>
<dbReference type="EMBL" id="JABFTP020000021">
    <property type="protein sequence ID" value="KAL3269424.1"/>
    <property type="molecule type" value="Genomic_DNA"/>
</dbReference>